<dbReference type="Proteomes" id="UP000002931">
    <property type="component" value="Unassembled WGS sequence"/>
</dbReference>
<name>A3VER4_9RHOB</name>
<reference evidence="1 2" key="1">
    <citation type="journal article" date="2010" name="J. Bacteriol.">
        <title>Genome sequences of Pelagibaca bermudensis HTCC2601T and Maritimibacter alkaliphilus HTCC2654T, the type strains of two marine Roseobacter genera.</title>
        <authorList>
            <person name="Thrash J.C."/>
            <person name="Cho J.C."/>
            <person name="Ferriera S."/>
            <person name="Johnson J."/>
            <person name="Vergin K.L."/>
            <person name="Giovannoni S.J."/>
        </authorList>
    </citation>
    <scope>NUCLEOTIDE SEQUENCE [LARGE SCALE GENOMIC DNA]</scope>
    <source>
        <strain evidence="1 2">HTCC2654</strain>
    </source>
</reference>
<accession>A3VER4</accession>
<organism evidence="1 2">
    <name type="scientific">Maritimibacter alkaliphilus HTCC2654</name>
    <dbReference type="NCBI Taxonomy" id="314271"/>
    <lineage>
        <taxon>Bacteria</taxon>
        <taxon>Pseudomonadati</taxon>
        <taxon>Pseudomonadota</taxon>
        <taxon>Alphaproteobacteria</taxon>
        <taxon>Rhodobacterales</taxon>
        <taxon>Roseobacteraceae</taxon>
        <taxon>Maritimibacter</taxon>
    </lineage>
</organism>
<protein>
    <submittedName>
        <fullName evidence="1">Lipoprotein, putative</fullName>
    </submittedName>
</protein>
<proteinExistence type="predicted"/>
<dbReference type="EMBL" id="AAMT01000005">
    <property type="protein sequence ID" value="EAQ13402.1"/>
    <property type="molecule type" value="Genomic_DNA"/>
</dbReference>
<dbReference type="HOGENOM" id="CLU_155147_0_0_5"/>
<evidence type="ECO:0000313" key="2">
    <source>
        <dbReference type="Proteomes" id="UP000002931"/>
    </source>
</evidence>
<evidence type="ECO:0000313" key="1">
    <source>
        <dbReference type="EMBL" id="EAQ13402.1"/>
    </source>
</evidence>
<comment type="caution">
    <text evidence="1">The sequence shown here is derived from an EMBL/GenBank/DDBJ whole genome shotgun (WGS) entry which is preliminary data.</text>
</comment>
<dbReference type="AlphaFoldDB" id="A3VER4"/>
<sequence length="120" mass="12536">MLLCTAALSACAKSSANIEASYVSPALYESMSCKQLSDEAQRVASRANTVAGVQDKNATRDAVATTAAAVIFWPAAFFIGGNGTNATELASLKGQLETIQSVSEQKNCGLTFRTVDPNKV</sequence>
<keyword evidence="2" id="KW-1185">Reference proteome</keyword>
<dbReference type="eggNOG" id="ENOG5032UZW">
    <property type="taxonomic scope" value="Bacteria"/>
</dbReference>
<keyword evidence="1" id="KW-0449">Lipoprotein</keyword>
<dbReference type="RefSeq" id="WP_008331126.1">
    <property type="nucleotide sequence ID" value="NZ_CH902578.1"/>
</dbReference>
<gene>
    <name evidence="1" type="ORF">RB2654_10039</name>
</gene>